<dbReference type="GO" id="GO:0003677">
    <property type="term" value="F:DNA binding"/>
    <property type="evidence" value="ECO:0007669"/>
    <property type="project" value="UniProtKB-UniRule"/>
</dbReference>
<dbReference type="AlphaFoldDB" id="A0A1M5MPU2"/>
<protein>
    <submittedName>
        <fullName evidence="7">Transcriptional regulator, TetR family</fullName>
    </submittedName>
</protein>
<dbReference type="Proteomes" id="UP000184501">
    <property type="component" value="Unassembled WGS sequence"/>
</dbReference>
<keyword evidence="2" id="KW-0805">Transcription regulation</keyword>
<sequence length="183" mass="20140">MRVVDAEGLDAASIPRIARELGATTGLVQTYFRSKDELLLFAFGHLQDLVRERVAAILSEDTDDSLDGRLLRVACVLASADEDAQDSEGRVWLAFLARAAFHPVLRERHLAGAAEIRDRFEEAFEWARTHGQVAGDLDARAAAVALGAFVDGIALQRALEPERVTKDVARRLLHDHLARIFTG</sequence>
<dbReference type="SUPFAM" id="SSF48498">
    <property type="entry name" value="Tetracyclin repressor-like, C-terminal domain"/>
    <property type="match status" value="1"/>
</dbReference>
<dbReference type="InterPro" id="IPR036271">
    <property type="entry name" value="Tet_transcr_reg_TetR-rel_C_sf"/>
</dbReference>
<proteinExistence type="predicted"/>
<evidence type="ECO:0000256" key="1">
    <source>
        <dbReference type="ARBA" id="ARBA00022491"/>
    </source>
</evidence>
<evidence type="ECO:0000256" key="3">
    <source>
        <dbReference type="ARBA" id="ARBA00023125"/>
    </source>
</evidence>
<keyword evidence="4" id="KW-0804">Transcription</keyword>
<dbReference type="Pfam" id="PF13977">
    <property type="entry name" value="TetR_C_6"/>
    <property type="match status" value="1"/>
</dbReference>
<feature type="domain" description="HTH tetR-type" evidence="6">
    <location>
        <begin position="1"/>
        <end position="50"/>
    </location>
</feature>
<dbReference type="Pfam" id="PF00440">
    <property type="entry name" value="TetR_N"/>
    <property type="match status" value="1"/>
</dbReference>
<accession>A0A1M5MPU2</accession>
<dbReference type="STRING" id="2017.SAMN05444320_1144"/>
<evidence type="ECO:0000313" key="8">
    <source>
        <dbReference type="Proteomes" id="UP000184501"/>
    </source>
</evidence>
<organism evidence="7 8">
    <name type="scientific">Streptoalloteichus hindustanus</name>
    <dbReference type="NCBI Taxonomy" id="2017"/>
    <lineage>
        <taxon>Bacteria</taxon>
        <taxon>Bacillati</taxon>
        <taxon>Actinomycetota</taxon>
        <taxon>Actinomycetes</taxon>
        <taxon>Pseudonocardiales</taxon>
        <taxon>Pseudonocardiaceae</taxon>
        <taxon>Streptoalloteichus</taxon>
    </lineage>
</organism>
<name>A0A1M5MPU2_STRHI</name>
<dbReference type="InterPro" id="IPR039538">
    <property type="entry name" value="BetI_C"/>
</dbReference>
<dbReference type="Gene3D" id="1.10.357.10">
    <property type="entry name" value="Tetracycline Repressor, domain 2"/>
    <property type="match status" value="1"/>
</dbReference>
<dbReference type="PROSITE" id="PS50977">
    <property type="entry name" value="HTH_TETR_2"/>
    <property type="match status" value="1"/>
</dbReference>
<dbReference type="InterPro" id="IPR001647">
    <property type="entry name" value="HTH_TetR"/>
</dbReference>
<keyword evidence="3 5" id="KW-0238">DNA-binding</keyword>
<dbReference type="EMBL" id="FQVN01000014">
    <property type="protein sequence ID" value="SHG79414.1"/>
    <property type="molecule type" value="Genomic_DNA"/>
</dbReference>
<keyword evidence="1" id="KW-0678">Repressor</keyword>
<evidence type="ECO:0000256" key="2">
    <source>
        <dbReference type="ARBA" id="ARBA00023015"/>
    </source>
</evidence>
<gene>
    <name evidence="7" type="ORF">SAMN05444320_1144</name>
</gene>
<evidence type="ECO:0000313" key="7">
    <source>
        <dbReference type="EMBL" id="SHG79414.1"/>
    </source>
</evidence>
<evidence type="ECO:0000256" key="5">
    <source>
        <dbReference type="PROSITE-ProRule" id="PRU00335"/>
    </source>
</evidence>
<feature type="DNA-binding region" description="H-T-H motif" evidence="5">
    <location>
        <begin position="13"/>
        <end position="32"/>
    </location>
</feature>
<keyword evidence="8" id="KW-1185">Reference proteome</keyword>
<evidence type="ECO:0000259" key="6">
    <source>
        <dbReference type="PROSITE" id="PS50977"/>
    </source>
</evidence>
<reference evidence="7 8" key="1">
    <citation type="submission" date="2016-11" db="EMBL/GenBank/DDBJ databases">
        <authorList>
            <person name="Jaros S."/>
            <person name="Januszkiewicz K."/>
            <person name="Wedrychowicz H."/>
        </authorList>
    </citation>
    <scope>NUCLEOTIDE SEQUENCE [LARGE SCALE GENOMIC DNA]</scope>
    <source>
        <strain evidence="7 8">DSM 44523</strain>
    </source>
</reference>
<dbReference type="PANTHER" id="PTHR47506:SF6">
    <property type="entry name" value="HTH-TYPE TRANSCRIPTIONAL REPRESSOR NEMR"/>
    <property type="match status" value="1"/>
</dbReference>
<evidence type="ECO:0000256" key="4">
    <source>
        <dbReference type="ARBA" id="ARBA00023163"/>
    </source>
</evidence>
<dbReference type="PANTHER" id="PTHR47506">
    <property type="entry name" value="TRANSCRIPTIONAL REGULATORY PROTEIN"/>
    <property type="match status" value="1"/>
</dbReference>
<dbReference type="SUPFAM" id="SSF46689">
    <property type="entry name" value="Homeodomain-like"/>
    <property type="match status" value="1"/>
</dbReference>
<dbReference type="InterPro" id="IPR009057">
    <property type="entry name" value="Homeodomain-like_sf"/>
</dbReference>